<evidence type="ECO:0000256" key="3">
    <source>
        <dbReference type="ARBA" id="ARBA00022771"/>
    </source>
</evidence>
<dbReference type="InterPro" id="IPR019787">
    <property type="entry name" value="Znf_PHD-finger"/>
</dbReference>
<dbReference type="CDD" id="cd15489">
    <property type="entry name" value="PHD_SF"/>
    <property type="match status" value="1"/>
</dbReference>
<dbReference type="Gene3D" id="3.30.40.10">
    <property type="entry name" value="Zinc/RING finger domain, C3HC4 (zinc finger)"/>
    <property type="match status" value="2"/>
</dbReference>
<evidence type="ECO:0000259" key="9">
    <source>
        <dbReference type="PROSITE" id="PS50827"/>
    </source>
</evidence>
<keyword evidence="3 6" id="KW-0863">Zinc-finger</keyword>
<name>A0A835HB32_9MAGN</name>
<dbReference type="GO" id="GO:0005634">
    <property type="term" value="C:nucleus"/>
    <property type="evidence" value="ECO:0007669"/>
    <property type="project" value="UniProtKB-SubCell"/>
</dbReference>
<keyword evidence="5" id="KW-0539">Nucleus</keyword>
<organism evidence="10 11">
    <name type="scientific">Coptis chinensis</name>
    <dbReference type="NCBI Taxonomy" id="261450"/>
    <lineage>
        <taxon>Eukaryota</taxon>
        <taxon>Viridiplantae</taxon>
        <taxon>Streptophyta</taxon>
        <taxon>Embryophyta</taxon>
        <taxon>Tracheophyta</taxon>
        <taxon>Spermatophyta</taxon>
        <taxon>Magnoliopsida</taxon>
        <taxon>Ranunculales</taxon>
        <taxon>Ranunculaceae</taxon>
        <taxon>Coptidoideae</taxon>
        <taxon>Coptis</taxon>
    </lineage>
</organism>
<dbReference type="InterPro" id="IPR018501">
    <property type="entry name" value="DDT_dom"/>
</dbReference>
<dbReference type="SMART" id="SM00249">
    <property type="entry name" value="PHD"/>
    <property type="match status" value="4"/>
</dbReference>
<dbReference type="PANTHER" id="PTHR46508">
    <property type="entry name" value="PHD FINGER FAMILY PROTEIN"/>
    <property type="match status" value="1"/>
</dbReference>
<dbReference type="EMBL" id="JADFTS010000007">
    <property type="protein sequence ID" value="KAF9597065.1"/>
    <property type="molecule type" value="Genomic_DNA"/>
</dbReference>
<dbReference type="Pfam" id="PF00628">
    <property type="entry name" value="PHD"/>
    <property type="match status" value="1"/>
</dbReference>
<evidence type="ECO:0000256" key="7">
    <source>
        <dbReference type="SAM" id="MobiDB-lite"/>
    </source>
</evidence>
<evidence type="ECO:0000313" key="11">
    <source>
        <dbReference type="Proteomes" id="UP000631114"/>
    </source>
</evidence>
<protein>
    <submittedName>
        <fullName evidence="10">Uncharacterized protein</fullName>
    </submittedName>
</protein>
<keyword evidence="4" id="KW-0862">Zinc</keyword>
<feature type="region of interest" description="Disordered" evidence="7">
    <location>
        <begin position="313"/>
        <end position="337"/>
    </location>
</feature>
<comment type="subcellular location">
    <subcellularLocation>
        <location evidence="1">Nucleus</location>
    </subcellularLocation>
</comment>
<dbReference type="GO" id="GO:0000785">
    <property type="term" value="C:chromatin"/>
    <property type="evidence" value="ECO:0007669"/>
    <property type="project" value="UniProtKB-ARBA"/>
</dbReference>
<dbReference type="GO" id="GO:0008270">
    <property type="term" value="F:zinc ion binding"/>
    <property type="evidence" value="ECO:0007669"/>
    <property type="project" value="UniProtKB-KW"/>
</dbReference>
<dbReference type="InterPro" id="IPR047365">
    <property type="entry name" value="Tudor_AtPTM-like"/>
</dbReference>
<dbReference type="PROSITE" id="PS01359">
    <property type="entry name" value="ZF_PHD_1"/>
    <property type="match status" value="1"/>
</dbReference>
<dbReference type="InterPro" id="IPR019786">
    <property type="entry name" value="Zinc_finger_PHD-type_CS"/>
</dbReference>
<feature type="domain" description="PHD-type" evidence="8">
    <location>
        <begin position="383"/>
        <end position="430"/>
    </location>
</feature>
<dbReference type="PROSITE" id="PS50827">
    <property type="entry name" value="DDT"/>
    <property type="match status" value="1"/>
</dbReference>
<evidence type="ECO:0000259" key="8">
    <source>
        <dbReference type="PROSITE" id="PS50016"/>
    </source>
</evidence>
<accession>A0A835HB32</accession>
<proteinExistence type="predicted"/>
<dbReference type="Pfam" id="PF24294">
    <property type="entry name" value="Chromo_PTM"/>
    <property type="match status" value="1"/>
</dbReference>
<feature type="domain" description="DDT" evidence="9">
    <location>
        <begin position="160"/>
        <end position="220"/>
    </location>
</feature>
<dbReference type="OrthoDB" id="784962at2759"/>
<evidence type="ECO:0000256" key="6">
    <source>
        <dbReference type="PROSITE-ProRule" id="PRU00146"/>
    </source>
</evidence>
<dbReference type="Proteomes" id="UP000631114">
    <property type="component" value="Unassembled WGS sequence"/>
</dbReference>
<sequence length="1703" mass="190623">MGRKRKRENLLVGKYVKKEFQGYGTFIGKVVSYNDGLYRLDYEDGDFEDLEKEEVIGILVNENEFDQEFKARRNELDELVRKKFDESHSVVAVVSGNNKKTECRVEVEVEEKNKDIEKKEDDMELDSSSDSSEFVRVRECVVIVPPPEFPCSSGNIGVPEECVSYLLSVYSFLRSYSILLYLSPFRLDDFVGAVNCASSNALMDAVHLALLRALRRHLEMLSSDGAKLASKCLRRLDWSLLDTLTWPVYLVEYLMVMGYAKGQEWKGFYTDVLDGDYYNLSVTKKLMIMQILCDDIMESVELRTEIDTRESLEEGNDISGIENPSLPGPKRVHPKRSKTSFCKDLGVIDSKSTNSKSICGPNLAFKVPEVDTETTDVDQDGNSDECLLCGMDGTLLCCDGCPSAYHSRCIGLSKILIPDGLWFCPECTARNIEPTLRISSGLRGAQIFGIDPYEQLFLGICDHLLVLNVSIASGPSSRYYSQTDIVKVLQILFSTEQHKTLYSEICKKIMQYWEILEGSIVSHPEGTEAARNTATDVKEDTKVSAPVYAPNSVLKEVEEGFCGTSGIVSNVENVMLSGQENVCQEVQVKTSSLETVNQDSHLVLQRIDGVMAQMLSPPTGTKTCEQFVTESLVSSGSTNHYPNHSDLTQQSCVESSTALDYTTCAQEGSADTEKKGVGSIVLPKKNGSFSMSSEKVEGTIGGGGTSKGDKVGGSLYTGNLFIPQAYINQYFPGDIAASAAANLAVVASEEKGVSEANASSNPRKILAANIALQLKAFSSASIRFIWPSSEKKVIETPRERCGWCLSCRANTTSRKGCLLNFAASNAFKGCARNVVNPRPLKNGEGLISGIATYILCMEEGLRGLLVGPFLKSTDRKQWRKAVESASTCSALRYSLLQLEEHIRLVAFSGDWVKFVDDWMVESSTTQNTTGSVGPPPKRPGGRRNKKQAAISVVARDPSDDDLRIVNWWRGGKLSKLIFQKGILPCSIVRKAARQGGRRKISGICYAESSETPKRSRRYAWRAAAEISKNAPQLALQVRYLDLHLRWSDMVRSEQNSHDGKGTEAETSIYRNARICDKLDQENKIRYALIFNQKHLPSRVMKNTISVEQNEAGEEKFWFSETHVPLYLIKDFEQKAEKDNLPAAKTLPVLSKLQRQQIKAFRRNIFSYLMQKEEKVDKCPCASCQQDLLVGDAVKCNECEGYCHKDCTSQLTVDMKNEVEHVVTCNQCYRAKPIALNKNNFAPVNQLFLRGQDCKMAVTMTKDMLTDGYHQPLVSVENTETQSLIKSVSAGHNSSSRGKRGTAYGILWKKNGSKETGSDFRFSNILCKSSGEIHPSKRPTCYLCSKPYNPDLMYVRCEDCELWYHADAIRLNESQLFDVIGFKCGRCRRSRHPLCPYADPESAKLRFRSYADPESTKPRIRSLKQHNRVMEPESETISERPLGLELTAPVSSEKMEEVVTQEDDPLLFSLARVEPISEFSSDFGSEWDTTRASFQGPQKLPIRRHVKLENEPSKQKLPVRRNVKRESDPDGSFISPYEESAPFGANSFMVSENASPPQVEWEFPIDPVKDELFDCNDVSYENMEFEPQTYFSLTELLATDDTQSGLCDGSMDIDGDWVNSGGYEGPPYNLPDRYEMRSTNNNEELSTKAEPVESNVPCHMCLLTEPAPEFFCEGCKLWTHRHCSPWVDTTLGSSWRCDLCRDWA</sequence>
<feature type="region of interest" description="Disordered" evidence="7">
    <location>
        <begin position="924"/>
        <end position="950"/>
    </location>
</feature>
<evidence type="ECO:0000256" key="4">
    <source>
        <dbReference type="ARBA" id="ARBA00022833"/>
    </source>
</evidence>
<reference evidence="10 11" key="1">
    <citation type="submission" date="2020-10" db="EMBL/GenBank/DDBJ databases">
        <title>The Coptis chinensis genome and diversification of protoberbering-type alkaloids.</title>
        <authorList>
            <person name="Wang B."/>
            <person name="Shu S."/>
            <person name="Song C."/>
            <person name="Liu Y."/>
        </authorList>
    </citation>
    <scope>NUCLEOTIDE SEQUENCE [LARGE SCALE GENOMIC DNA]</scope>
    <source>
        <strain evidence="10">HL-2020</strain>
        <tissue evidence="10">Leaf</tissue>
    </source>
</reference>
<dbReference type="Pfam" id="PF02791">
    <property type="entry name" value="DDT"/>
    <property type="match status" value="1"/>
</dbReference>
<dbReference type="InterPro" id="IPR013083">
    <property type="entry name" value="Znf_RING/FYVE/PHD"/>
</dbReference>
<dbReference type="Pfam" id="PF15612">
    <property type="entry name" value="WHIM1"/>
    <property type="match status" value="1"/>
</dbReference>
<dbReference type="InterPro" id="IPR056618">
    <property type="entry name" value="Chromo_PTM"/>
</dbReference>
<evidence type="ECO:0000256" key="2">
    <source>
        <dbReference type="ARBA" id="ARBA00022723"/>
    </source>
</evidence>
<evidence type="ECO:0000313" key="10">
    <source>
        <dbReference type="EMBL" id="KAF9597065.1"/>
    </source>
</evidence>
<dbReference type="SUPFAM" id="SSF57903">
    <property type="entry name" value="FYVE/PHD zinc finger"/>
    <property type="match status" value="3"/>
</dbReference>
<dbReference type="Pfam" id="PF21743">
    <property type="entry name" value="PTM_DIR17_Tudor"/>
    <property type="match status" value="1"/>
</dbReference>
<dbReference type="PANTHER" id="PTHR46508:SF1">
    <property type="entry name" value="PHD FINGER FAMILY PROTEIN"/>
    <property type="match status" value="1"/>
</dbReference>
<dbReference type="SMART" id="SM00571">
    <property type="entry name" value="DDT"/>
    <property type="match status" value="1"/>
</dbReference>
<keyword evidence="11" id="KW-1185">Reference proteome</keyword>
<keyword evidence="2" id="KW-0479">Metal-binding</keyword>
<dbReference type="InterPro" id="IPR001965">
    <property type="entry name" value="Znf_PHD"/>
</dbReference>
<evidence type="ECO:0000256" key="5">
    <source>
        <dbReference type="ARBA" id="ARBA00023242"/>
    </source>
</evidence>
<gene>
    <name evidence="10" type="ORF">IFM89_015256</name>
</gene>
<evidence type="ECO:0000256" key="1">
    <source>
        <dbReference type="ARBA" id="ARBA00004123"/>
    </source>
</evidence>
<comment type="caution">
    <text evidence="10">The sequence shown here is derived from an EMBL/GenBank/DDBJ whole genome shotgun (WGS) entry which is preliminary data.</text>
</comment>
<dbReference type="PROSITE" id="PS50016">
    <property type="entry name" value="ZF_PHD_2"/>
    <property type="match status" value="1"/>
</dbReference>
<dbReference type="InterPro" id="IPR011011">
    <property type="entry name" value="Znf_FYVE_PHD"/>
</dbReference>
<dbReference type="InterPro" id="IPR028942">
    <property type="entry name" value="WHIM1_dom"/>
</dbReference>